<dbReference type="Proteomes" id="UP001589609">
    <property type="component" value="Unassembled WGS sequence"/>
</dbReference>
<reference evidence="1 2" key="1">
    <citation type="submission" date="2024-09" db="EMBL/GenBank/DDBJ databases">
        <authorList>
            <person name="Sun Q."/>
            <person name="Mori K."/>
        </authorList>
    </citation>
    <scope>NUCLEOTIDE SEQUENCE [LARGE SCALE GENOMIC DNA]</scope>
    <source>
        <strain evidence="1 2">JCM 11201</strain>
    </source>
</reference>
<name>A0ABV5WBR1_9BACI</name>
<proteinExistence type="predicted"/>
<evidence type="ECO:0000313" key="2">
    <source>
        <dbReference type="Proteomes" id="UP001589609"/>
    </source>
</evidence>
<sequence>MKKLTKGKRVKSIGLEVMPMVLDENDKAIIAQALRVAVLNSTDYEEITLYEGLLHKLSWKNGSQRSMNTDDLDMDKYKDGFRYDYDDSSDLM</sequence>
<comment type="caution">
    <text evidence="1">The sequence shown here is derived from an EMBL/GenBank/DDBJ whole genome shotgun (WGS) entry which is preliminary data.</text>
</comment>
<keyword evidence="2" id="KW-1185">Reference proteome</keyword>
<evidence type="ECO:0000313" key="1">
    <source>
        <dbReference type="EMBL" id="MFB9757826.1"/>
    </source>
</evidence>
<protein>
    <submittedName>
        <fullName evidence="1">Uncharacterized protein</fullName>
    </submittedName>
</protein>
<organism evidence="1 2">
    <name type="scientific">Ectobacillus funiculus</name>
    <dbReference type="NCBI Taxonomy" id="137993"/>
    <lineage>
        <taxon>Bacteria</taxon>
        <taxon>Bacillati</taxon>
        <taxon>Bacillota</taxon>
        <taxon>Bacilli</taxon>
        <taxon>Bacillales</taxon>
        <taxon>Bacillaceae</taxon>
        <taxon>Ectobacillus</taxon>
    </lineage>
</organism>
<accession>A0ABV5WBR1</accession>
<gene>
    <name evidence="1" type="ORF">ACFFMS_04610</name>
</gene>
<dbReference type="EMBL" id="JBHMAF010000017">
    <property type="protein sequence ID" value="MFB9757826.1"/>
    <property type="molecule type" value="Genomic_DNA"/>
</dbReference>